<keyword evidence="1" id="KW-0175">Coiled coil</keyword>
<keyword evidence="3" id="KW-1185">Reference proteome</keyword>
<organism evidence="2 3">
    <name type="scientific">Pseudoalteromonas rubra</name>
    <dbReference type="NCBI Taxonomy" id="43658"/>
    <lineage>
        <taxon>Bacteria</taxon>
        <taxon>Pseudomonadati</taxon>
        <taxon>Pseudomonadota</taxon>
        <taxon>Gammaproteobacteria</taxon>
        <taxon>Alteromonadales</taxon>
        <taxon>Pseudoalteromonadaceae</taxon>
        <taxon>Pseudoalteromonas</taxon>
    </lineage>
</organism>
<evidence type="ECO:0000313" key="2">
    <source>
        <dbReference type="EMBL" id="KJZ13485.1"/>
    </source>
</evidence>
<protein>
    <submittedName>
        <fullName evidence="2">Uncharacterized protein</fullName>
    </submittedName>
</protein>
<dbReference type="RefSeq" id="WP_046003073.1">
    <property type="nucleotide sequence ID" value="NZ_JXYA01000001.1"/>
</dbReference>
<comment type="caution">
    <text evidence="2">The sequence shown here is derived from an EMBL/GenBank/DDBJ whole genome shotgun (WGS) entry which is preliminary data.</text>
</comment>
<gene>
    <name evidence="2" type="ORF">TW77_00900</name>
</gene>
<accession>A0A0F4R1U9</accession>
<feature type="coiled-coil region" evidence="1">
    <location>
        <begin position="14"/>
        <end position="55"/>
    </location>
</feature>
<name>A0A0F4R1U9_9GAMM</name>
<reference evidence="2 3" key="1">
    <citation type="journal article" date="2015" name="BMC Genomics">
        <title>Genome mining reveals unlocked bioactive potential of marine Gram-negative bacteria.</title>
        <authorList>
            <person name="Machado H."/>
            <person name="Sonnenschein E.C."/>
            <person name="Melchiorsen J."/>
            <person name="Gram L."/>
        </authorList>
    </citation>
    <scope>NUCLEOTIDE SEQUENCE [LARGE SCALE GENOMIC DNA]</scope>
    <source>
        <strain evidence="2 3">S2471</strain>
    </source>
</reference>
<dbReference type="PATRIC" id="fig|43658.5.peg.185"/>
<dbReference type="Proteomes" id="UP000033452">
    <property type="component" value="Unassembled WGS sequence"/>
</dbReference>
<proteinExistence type="predicted"/>
<dbReference type="OrthoDB" id="6309052at2"/>
<evidence type="ECO:0000313" key="3">
    <source>
        <dbReference type="Proteomes" id="UP000033452"/>
    </source>
</evidence>
<sequence>MRKQSKKTANKGRKISFEEKLEKMVNEYRQEKESLELLNEDAPEYQNQLEKCNKLFANVERFLNRNR</sequence>
<evidence type="ECO:0000256" key="1">
    <source>
        <dbReference type="SAM" id="Coils"/>
    </source>
</evidence>
<dbReference type="EMBL" id="JXYA01000001">
    <property type="protein sequence ID" value="KJZ13485.1"/>
    <property type="molecule type" value="Genomic_DNA"/>
</dbReference>
<dbReference type="AlphaFoldDB" id="A0A0F4R1U9"/>